<dbReference type="GO" id="GO:0098046">
    <property type="term" value="C:type V protein secretion system complex"/>
    <property type="evidence" value="ECO:0007669"/>
    <property type="project" value="TreeGrafter"/>
</dbReference>
<dbReference type="InterPro" id="IPR051544">
    <property type="entry name" value="TPS_OM_transporter"/>
</dbReference>
<dbReference type="InterPro" id="IPR005565">
    <property type="entry name" value="Hemolysn_activator_HlyB_C"/>
</dbReference>
<keyword evidence="1" id="KW-0472">Membrane</keyword>
<keyword evidence="4" id="KW-0732">Signal</keyword>
<feature type="signal peptide" evidence="4">
    <location>
        <begin position="1"/>
        <end position="18"/>
    </location>
</feature>
<evidence type="ECO:0000256" key="1">
    <source>
        <dbReference type="ARBA" id="ARBA00022452"/>
    </source>
</evidence>
<dbReference type="PANTHER" id="PTHR34597:SF6">
    <property type="entry name" value="BLR6126 PROTEIN"/>
    <property type="match status" value="1"/>
</dbReference>
<gene>
    <name evidence="7" type="ORF">EDC63_10243</name>
</gene>
<organism evidence="7 8">
    <name type="scientific">Sulfurirhabdus autotrophica</name>
    <dbReference type="NCBI Taxonomy" id="1706046"/>
    <lineage>
        <taxon>Bacteria</taxon>
        <taxon>Pseudomonadati</taxon>
        <taxon>Pseudomonadota</taxon>
        <taxon>Betaproteobacteria</taxon>
        <taxon>Nitrosomonadales</taxon>
        <taxon>Sulfuricellaceae</taxon>
        <taxon>Sulfurirhabdus</taxon>
    </lineage>
</organism>
<keyword evidence="2" id="KW-0812">Transmembrane</keyword>
<dbReference type="Gene3D" id="3.10.20.310">
    <property type="entry name" value="membrane protein fhac"/>
    <property type="match status" value="1"/>
</dbReference>
<evidence type="ECO:0000313" key="8">
    <source>
        <dbReference type="Proteomes" id="UP000295367"/>
    </source>
</evidence>
<dbReference type="GO" id="GO:0046819">
    <property type="term" value="P:protein secretion by the type V secretion system"/>
    <property type="evidence" value="ECO:0007669"/>
    <property type="project" value="TreeGrafter"/>
</dbReference>
<dbReference type="EMBL" id="SMCO01000002">
    <property type="protein sequence ID" value="TCV89526.1"/>
    <property type="molecule type" value="Genomic_DNA"/>
</dbReference>
<keyword evidence="8" id="KW-1185">Reference proteome</keyword>
<evidence type="ECO:0000256" key="3">
    <source>
        <dbReference type="ARBA" id="ARBA00023237"/>
    </source>
</evidence>
<feature type="domain" description="Polypeptide-transport-associated ShlB-type" evidence="6">
    <location>
        <begin position="29"/>
        <end position="104"/>
    </location>
</feature>
<dbReference type="Pfam" id="PF08479">
    <property type="entry name" value="POTRA_2"/>
    <property type="match status" value="1"/>
</dbReference>
<dbReference type="InterPro" id="IPR013686">
    <property type="entry name" value="Polypept-transport_assoc_ShlB"/>
</dbReference>
<dbReference type="OrthoDB" id="5664954at2"/>
<accession>A0A4R3YC07</accession>
<keyword evidence="1" id="KW-1134">Transmembrane beta strand</keyword>
<dbReference type="GO" id="GO:0008320">
    <property type="term" value="F:protein transmembrane transporter activity"/>
    <property type="evidence" value="ECO:0007669"/>
    <property type="project" value="TreeGrafter"/>
</dbReference>
<protein>
    <submittedName>
        <fullName evidence="7">Hemolysin activation/secretion protein</fullName>
    </submittedName>
</protein>
<feature type="domain" description="Haemolysin activator HlyB C-terminal" evidence="5">
    <location>
        <begin position="166"/>
        <end position="483"/>
    </location>
</feature>
<reference evidence="7 8" key="1">
    <citation type="submission" date="2019-03" db="EMBL/GenBank/DDBJ databases">
        <title>Genomic Encyclopedia of Type Strains, Phase IV (KMG-IV): sequencing the most valuable type-strain genomes for metagenomic binning, comparative biology and taxonomic classification.</title>
        <authorList>
            <person name="Goeker M."/>
        </authorList>
    </citation>
    <scope>NUCLEOTIDE SEQUENCE [LARGE SCALE GENOMIC DNA]</scope>
    <source>
        <strain evidence="7 8">DSM 100309</strain>
    </source>
</reference>
<comment type="caution">
    <text evidence="7">The sequence shown here is derived from an EMBL/GenBank/DDBJ whole genome shotgun (WGS) entry which is preliminary data.</text>
</comment>
<dbReference type="AlphaFoldDB" id="A0A4R3YC07"/>
<feature type="chain" id="PRO_5020502350" evidence="4">
    <location>
        <begin position="19"/>
        <end position="521"/>
    </location>
</feature>
<evidence type="ECO:0000259" key="6">
    <source>
        <dbReference type="Pfam" id="PF08479"/>
    </source>
</evidence>
<dbReference type="Gene3D" id="2.40.160.50">
    <property type="entry name" value="membrane protein fhac: a member of the omp85/tpsb transporter family"/>
    <property type="match status" value="1"/>
</dbReference>
<proteinExistence type="predicted"/>
<dbReference type="RefSeq" id="WP_124948291.1">
    <property type="nucleotide sequence ID" value="NZ_BHVT01000081.1"/>
</dbReference>
<evidence type="ECO:0000256" key="4">
    <source>
        <dbReference type="SAM" id="SignalP"/>
    </source>
</evidence>
<evidence type="ECO:0000259" key="5">
    <source>
        <dbReference type="Pfam" id="PF03865"/>
    </source>
</evidence>
<keyword evidence="3" id="KW-0998">Cell outer membrane</keyword>
<dbReference type="Proteomes" id="UP000295367">
    <property type="component" value="Unassembled WGS sequence"/>
</dbReference>
<dbReference type="PANTHER" id="PTHR34597">
    <property type="entry name" value="SLR1661 PROTEIN"/>
    <property type="match status" value="1"/>
</dbReference>
<evidence type="ECO:0000313" key="7">
    <source>
        <dbReference type="EMBL" id="TCV89526.1"/>
    </source>
</evidence>
<evidence type="ECO:0000256" key="2">
    <source>
        <dbReference type="ARBA" id="ARBA00022692"/>
    </source>
</evidence>
<dbReference type="Pfam" id="PF03865">
    <property type="entry name" value="ShlB"/>
    <property type="match status" value="1"/>
</dbReference>
<sequence length="521" mass="58017">MRLTLLLMGFILATQAFAGEDKVEEKPRFDVMEYQIEGNSVLPVIAVEEVVYPWLGEKKTVDDVEHAREDLERAYHDAGYSTVLVDIPEQKVDSGIIYLKVTEGTISKVRVTGSRYFSQDRILAKTPSIAEGSVPYFPDLQKDIASVNTTADRRVTPILKAGKTPGTVDVDLKVDDKLPLHASLELNDRHGANTTPWRAIGMVRYDNLWQREHSLSLQYQTAPKEPSQVGVFSASYLIPLSDKGDALAMYAIRTRSDVAAVGEITVQGNGTIYGIRRIVPLPGSSQLFHSLSFGADYKDFKEDLTLRGSDSFSTPISYLPFSLSYNATSQLEQSLTQYNLSANFAVRGLSNKPEEFGNKRYLAQPNYFYLRGEVEHSSKLFGNYSYMAKIGGQWADQPLISNEQYGAGGGDTVRGYLESEALGDDALHATLELRSPSVANLISSNLDDLHFLVFMDSAALRVTDPLPQQKSRYTLTSAGFGARMKAWRNLSASFDLGRAFRESTNTHSGDIRMHFRMLYEF</sequence>
<name>A0A4R3YC07_9PROT</name>